<evidence type="ECO:0000313" key="3">
    <source>
        <dbReference type="Proteomes" id="UP000422108"/>
    </source>
</evidence>
<reference evidence="2 3" key="1">
    <citation type="submission" date="2019-11" db="EMBL/GenBank/DDBJ databases">
        <title>Comparative genomics of hydrocarbon-degrading Desulfosarcina strains.</title>
        <authorList>
            <person name="Watanabe M."/>
            <person name="Kojima H."/>
            <person name="Fukui M."/>
        </authorList>
    </citation>
    <scope>NUCLEOTIDE SEQUENCE [LARGE SCALE GENOMIC DNA]</scope>
    <source>
        <strain evidence="3">oXyS1</strain>
    </source>
</reference>
<protein>
    <recommendedName>
        <fullName evidence="4">HYR domain-containing protein</fullName>
    </recommendedName>
</protein>
<dbReference type="GO" id="GO:0008237">
    <property type="term" value="F:metallopeptidase activity"/>
    <property type="evidence" value="ECO:0007669"/>
    <property type="project" value="InterPro"/>
</dbReference>
<evidence type="ECO:0000313" key="2">
    <source>
        <dbReference type="EMBL" id="BBO87759.1"/>
    </source>
</evidence>
<name>A0A5K8A5L4_9BACT</name>
<proteinExistence type="predicted"/>
<evidence type="ECO:0000256" key="1">
    <source>
        <dbReference type="SAM" id="SignalP"/>
    </source>
</evidence>
<keyword evidence="1" id="KW-0732">Signal</keyword>
<accession>A0A5K8A5L4</accession>
<dbReference type="RefSeq" id="WP_155309173.1">
    <property type="nucleotide sequence ID" value="NZ_AP021879.1"/>
</dbReference>
<feature type="signal peptide" evidence="1">
    <location>
        <begin position="1"/>
        <end position="28"/>
    </location>
</feature>
<dbReference type="AlphaFoldDB" id="A0A5K8A5L4"/>
<organism evidence="2 3">
    <name type="scientific">Desulfosarcina ovata subsp. ovata</name>
    <dbReference type="NCBI Taxonomy" id="2752305"/>
    <lineage>
        <taxon>Bacteria</taxon>
        <taxon>Pseudomonadati</taxon>
        <taxon>Thermodesulfobacteriota</taxon>
        <taxon>Desulfobacteria</taxon>
        <taxon>Desulfobacterales</taxon>
        <taxon>Desulfosarcinaceae</taxon>
        <taxon>Desulfosarcina</taxon>
    </lineage>
</organism>
<keyword evidence="3" id="KW-1185">Reference proteome</keyword>
<dbReference type="InterPro" id="IPR024079">
    <property type="entry name" value="MetalloPept_cat_dom_sf"/>
</dbReference>
<feature type="chain" id="PRO_5024374087" description="HYR domain-containing protein" evidence="1">
    <location>
        <begin position="29"/>
        <end position="746"/>
    </location>
</feature>
<dbReference type="Gene3D" id="3.40.390.10">
    <property type="entry name" value="Collagenase (Catalytic Domain)"/>
    <property type="match status" value="1"/>
</dbReference>
<dbReference type="EMBL" id="AP021879">
    <property type="protein sequence ID" value="BBO87759.1"/>
    <property type="molecule type" value="Genomic_DNA"/>
</dbReference>
<dbReference type="Proteomes" id="UP000422108">
    <property type="component" value="Chromosome"/>
</dbReference>
<gene>
    <name evidence="2" type="ORF">DSCOOX_09390</name>
</gene>
<sequence length="746" mass="80497">MRRISFGISSLVLITVLSLATGFQVAQATVVPGWPAGAPNTCRNSDDFFLNFESGIDEIEIESTIPSMQFTNTGGLNWQYGDIRTGKYNVYPYQDGQYETNGNFFAWLGPSGDQGRIDFLGGGASYCSVLVSTSSGVTLDAYDSDDSLIATSGWAANNLETGTLTQLTVEAPTGQTIAYVIVHDTGNYWLMDDLCTDANKAVIPVPTRDIGSHSDRIDVIFVPEEDYGAPADIDTWLPNFIQDVQDQIDQRLNAAAPVTGNLDSFNFYYTRTQGEITTVHNLPADITRVAPWADAYAILHIATFGDWTQWGPPTTLSAEGAVGRSFIHEAGHGLFGLADEYDDAPGCRTARFEPNPNPNVWDAEADCRADVTSEGWGDPDDCWLFSTCTSGWWKFTTTRFIMDDGTQFANGWGQPATRRIQWIIDNNPGTAPAEAGSSGETDKSIWMNIRVSGGVFTLEEESYVVAGPPSNRSNGGAFRVKVFSNGNAQLEEFGIHDPRILQAEEGYAGPTWRDEANFQLVVPYFPYCGRVDLIEPATGNVLLSVGISQYATVTPPVAICQDIVVKLDENGEATITAGDVDNGSYDPEGRGFELSIDKTYFTCDDLGANSVTLTVTNEDGAPAACTATVTVVDDIPPEVSLSVSPDTLWPPNHKMVPVTVTAETLDNCDPNPACQIVQVQSNEPIDGLGDGDTSPDWQITGDLSVDLRAERSGTGTGRIYTVTVECADNSGNTTEADASVTVPHEK</sequence>
<evidence type="ECO:0008006" key="4">
    <source>
        <dbReference type="Google" id="ProtNLM"/>
    </source>
</evidence>